<dbReference type="PIRSF" id="PIRSF021774">
    <property type="entry name" value="UCP021774"/>
    <property type="match status" value="1"/>
</dbReference>
<evidence type="ECO:0000313" key="2">
    <source>
        <dbReference type="EMBL" id="OGY52025.1"/>
    </source>
</evidence>
<comment type="caution">
    <text evidence="2">The sequence shown here is derived from an EMBL/GenBank/DDBJ whole genome shotgun (WGS) entry which is preliminary data.</text>
</comment>
<dbReference type="GO" id="GO:0005524">
    <property type="term" value="F:ATP binding"/>
    <property type="evidence" value="ECO:0007669"/>
    <property type="project" value="UniProtKB-KW"/>
</dbReference>
<dbReference type="InterPro" id="IPR035923">
    <property type="entry name" value="TT1751-like_sf"/>
</dbReference>
<accession>A0A1G1YI61</accession>
<dbReference type="InterPro" id="IPR005180">
    <property type="entry name" value="DUF302"/>
</dbReference>
<keyword evidence="2" id="KW-0067">ATP-binding</keyword>
<sequence>MPKYGYAKQLNIPFDTAINKTIAALKKEGFGVLTDIDVRKTLKEKLNVEFKRYRILGVCNPTRAYQALQNEEEIGLLLPCNVIVYEKDGSVVVSALKPSVAFTIIDNEKLKPLADAVEVILQRVIDRL</sequence>
<protein>
    <submittedName>
        <fullName evidence="2">ABC transporter ATP-binding protein</fullName>
    </submittedName>
</protein>
<dbReference type="Proteomes" id="UP000177310">
    <property type="component" value="Unassembled WGS sequence"/>
</dbReference>
<feature type="domain" description="DUF302" evidence="1">
    <location>
        <begin position="36"/>
        <end position="98"/>
    </location>
</feature>
<dbReference type="SUPFAM" id="SSF103247">
    <property type="entry name" value="TT1751-like"/>
    <property type="match status" value="1"/>
</dbReference>
<keyword evidence="2" id="KW-0547">Nucleotide-binding</keyword>
<evidence type="ECO:0000313" key="3">
    <source>
        <dbReference type="Proteomes" id="UP000177310"/>
    </source>
</evidence>
<dbReference type="CDD" id="cd14797">
    <property type="entry name" value="DUF302"/>
    <property type="match status" value="1"/>
</dbReference>
<evidence type="ECO:0000259" key="1">
    <source>
        <dbReference type="Pfam" id="PF03625"/>
    </source>
</evidence>
<dbReference type="STRING" id="1797542.A3J59_03860"/>
<organism evidence="2 3">
    <name type="scientific">Candidatus Buchananbacteria bacterium RIFCSPHIGHO2_02_FULL_56_16</name>
    <dbReference type="NCBI Taxonomy" id="1797542"/>
    <lineage>
        <taxon>Bacteria</taxon>
        <taxon>Candidatus Buchananiibacteriota</taxon>
    </lineage>
</organism>
<dbReference type="PANTHER" id="PTHR38342:SF1">
    <property type="entry name" value="SLR5037 PROTEIN"/>
    <property type="match status" value="1"/>
</dbReference>
<name>A0A1G1YI61_9BACT</name>
<dbReference type="EMBL" id="MHIL01000010">
    <property type="protein sequence ID" value="OGY52025.1"/>
    <property type="molecule type" value="Genomic_DNA"/>
</dbReference>
<dbReference type="AlphaFoldDB" id="A0A1G1YI61"/>
<dbReference type="Pfam" id="PF03625">
    <property type="entry name" value="DUF302"/>
    <property type="match status" value="1"/>
</dbReference>
<proteinExistence type="predicted"/>
<dbReference type="Gene3D" id="3.30.310.70">
    <property type="entry name" value="TT1751-like domain"/>
    <property type="match status" value="1"/>
</dbReference>
<dbReference type="InterPro" id="IPR016796">
    <property type="entry name" value="UCP021774"/>
</dbReference>
<reference evidence="2 3" key="1">
    <citation type="journal article" date="2016" name="Nat. Commun.">
        <title>Thousands of microbial genomes shed light on interconnected biogeochemical processes in an aquifer system.</title>
        <authorList>
            <person name="Anantharaman K."/>
            <person name="Brown C.T."/>
            <person name="Hug L.A."/>
            <person name="Sharon I."/>
            <person name="Castelle C.J."/>
            <person name="Probst A.J."/>
            <person name="Thomas B.C."/>
            <person name="Singh A."/>
            <person name="Wilkins M.J."/>
            <person name="Karaoz U."/>
            <person name="Brodie E.L."/>
            <person name="Williams K.H."/>
            <person name="Hubbard S.S."/>
            <person name="Banfield J.F."/>
        </authorList>
    </citation>
    <scope>NUCLEOTIDE SEQUENCE [LARGE SCALE GENOMIC DNA]</scope>
</reference>
<gene>
    <name evidence="2" type="ORF">A3J59_03860</name>
</gene>
<dbReference type="PANTHER" id="PTHR38342">
    <property type="entry name" value="SLR5037 PROTEIN"/>
    <property type="match status" value="1"/>
</dbReference>